<evidence type="ECO:0000313" key="2">
    <source>
        <dbReference type="EMBL" id="KAK9116070.1"/>
    </source>
</evidence>
<feature type="region of interest" description="Disordered" evidence="1">
    <location>
        <begin position="93"/>
        <end position="120"/>
    </location>
</feature>
<reference evidence="2 3" key="1">
    <citation type="submission" date="2024-01" db="EMBL/GenBank/DDBJ databases">
        <title>Genome assemblies of Stephania.</title>
        <authorList>
            <person name="Yang L."/>
        </authorList>
    </citation>
    <scope>NUCLEOTIDE SEQUENCE [LARGE SCALE GENOMIC DNA]</scope>
    <source>
        <strain evidence="2">QJT</strain>
        <tissue evidence="2">Leaf</tissue>
    </source>
</reference>
<feature type="compositionally biased region" description="Polar residues" evidence="1">
    <location>
        <begin position="93"/>
        <end position="103"/>
    </location>
</feature>
<dbReference type="AlphaFoldDB" id="A0AAP0IJ48"/>
<sequence length="120" mass="13181">MVRGYGEPGYVSGTSHVSPPYVSNYQLPSETCIPAVITNKGHVFQEELQNYQLPSEIIHTSLNAQPIEEDVKEAKLVVQTSVATLKKDVEDMIQSSHSNMHNTQTRDRANVQQDNGGLGG</sequence>
<keyword evidence="3" id="KW-1185">Reference proteome</keyword>
<proteinExistence type="predicted"/>
<gene>
    <name evidence="2" type="ORF">Sjap_015017</name>
</gene>
<comment type="caution">
    <text evidence="2">The sequence shown here is derived from an EMBL/GenBank/DDBJ whole genome shotgun (WGS) entry which is preliminary data.</text>
</comment>
<evidence type="ECO:0000313" key="3">
    <source>
        <dbReference type="Proteomes" id="UP001417504"/>
    </source>
</evidence>
<dbReference type="Proteomes" id="UP001417504">
    <property type="component" value="Unassembled WGS sequence"/>
</dbReference>
<organism evidence="2 3">
    <name type="scientific">Stephania japonica</name>
    <dbReference type="NCBI Taxonomy" id="461633"/>
    <lineage>
        <taxon>Eukaryota</taxon>
        <taxon>Viridiplantae</taxon>
        <taxon>Streptophyta</taxon>
        <taxon>Embryophyta</taxon>
        <taxon>Tracheophyta</taxon>
        <taxon>Spermatophyta</taxon>
        <taxon>Magnoliopsida</taxon>
        <taxon>Ranunculales</taxon>
        <taxon>Menispermaceae</taxon>
        <taxon>Menispermoideae</taxon>
        <taxon>Cissampelideae</taxon>
        <taxon>Stephania</taxon>
    </lineage>
</organism>
<evidence type="ECO:0000256" key="1">
    <source>
        <dbReference type="SAM" id="MobiDB-lite"/>
    </source>
</evidence>
<feature type="compositionally biased region" description="Polar residues" evidence="1">
    <location>
        <begin position="110"/>
        <end position="120"/>
    </location>
</feature>
<accession>A0AAP0IJ48</accession>
<name>A0AAP0IJ48_9MAGN</name>
<protein>
    <submittedName>
        <fullName evidence="2">Uncharacterized protein</fullName>
    </submittedName>
</protein>
<dbReference type="EMBL" id="JBBNAE010000006">
    <property type="protein sequence ID" value="KAK9116070.1"/>
    <property type="molecule type" value="Genomic_DNA"/>
</dbReference>